<evidence type="ECO:0000256" key="3">
    <source>
        <dbReference type="ARBA" id="ARBA00023015"/>
    </source>
</evidence>
<evidence type="ECO:0000259" key="7">
    <source>
        <dbReference type="PROSITE" id="PS50045"/>
    </source>
</evidence>
<dbReference type="InterPro" id="IPR009057">
    <property type="entry name" value="Homeodomain-like_sf"/>
</dbReference>
<dbReference type="SMART" id="SM00448">
    <property type="entry name" value="REC"/>
    <property type="match status" value="1"/>
</dbReference>
<dbReference type="GO" id="GO:0043565">
    <property type="term" value="F:sequence-specific DNA binding"/>
    <property type="evidence" value="ECO:0007669"/>
    <property type="project" value="InterPro"/>
</dbReference>
<name>A0A7W5ZU14_9BACT</name>
<dbReference type="InterPro" id="IPR058031">
    <property type="entry name" value="AAA_lid_NorR"/>
</dbReference>
<feature type="domain" description="Sigma-54 factor interaction" evidence="7">
    <location>
        <begin position="158"/>
        <end position="387"/>
    </location>
</feature>
<dbReference type="EMBL" id="JACIBY010000025">
    <property type="protein sequence ID" value="MBB3842066.1"/>
    <property type="molecule type" value="Genomic_DNA"/>
</dbReference>
<keyword evidence="9" id="KW-0238">DNA-binding</keyword>
<dbReference type="Pfam" id="PF00158">
    <property type="entry name" value="Sigma54_activat"/>
    <property type="match status" value="1"/>
</dbReference>
<dbReference type="InterPro" id="IPR002078">
    <property type="entry name" value="Sigma_54_int"/>
</dbReference>
<proteinExistence type="predicted"/>
<feature type="compositionally biased region" description="Low complexity" evidence="6">
    <location>
        <begin position="138"/>
        <end position="149"/>
    </location>
</feature>
<evidence type="ECO:0000256" key="1">
    <source>
        <dbReference type="ARBA" id="ARBA00022741"/>
    </source>
</evidence>
<dbReference type="FunFam" id="3.40.50.300:FF:000006">
    <property type="entry name" value="DNA-binding transcriptional regulator NtrC"/>
    <property type="match status" value="1"/>
</dbReference>
<evidence type="ECO:0000256" key="5">
    <source>
        <dbReference type="PROSITE-ProRule" id="PRU00169"/>
    </source>
</evidence>
<evidence type="ECO:0000256" key="6">
    <source>
        <dbReference type="SAM" id="MobiDB-lite"/>
    </source>
</evidence>
<dbReference type="Gene3D" id="3.40.50.2300">
    <property type="match status" value="1"/>
</dbReference>
<dbReference type="InterPro" id="IPR001789">
    <property type="entry name" value="Sig_transdc_resp-reg_receiver"/>
</dbReference>
<dbReference type="SUPFAM" id="SSF46689">
    <property type="entry name" value="Homeodomain-like"/>
    <property type="match status" value="1"/>
</dbReference>
<dbReference type="InterPro" id="IPR011006">
    <property type="entry name" value="CheY-like_superfamily"/>
</dbReference>
<organism evidence="9 10">
    <name type="scientific">Runella defluvii</name>
    <dbReference type="NCBI Taxonomy" id="370973"/>
    <lineage>
        <taxon>Bacteria</taxon>
        <taxon>Pseudomonadati</taxon>
        <taxon>Bacteroidota</taxon>
        <taxon>Cytophagia</taxon>
        <taxon>Cytophagales</taxon>
        <taxon>Spirosomataceae</taxon>
        <taxon>Runella</taxon>
    </lineage>
</organism>
<evidence type="ECO:0000256" key="2">
    <source>
        <dbReference type="ARBA" id="ARBA00022840"/>
    </source>
</evidence>
<dbReference type="Gene3D" id="3.40.50.300">
    <property type="entry name" value="P-loop containing nucleotide triphosphate hydrolases"/>
    <property type="match status" value="1"/>
</dbReference>
<dbReference type="AlphaFoldDB" id="A0A7W5ZU14"/>
<dbReference type="PANTHER" id="PTHR32071">
    <property type="entry name" value="TRANSCRIPTIONAL REGULATORY PROTEIN"/>
    <property type="match status" value="1"/>
</dbReference>
<dbReference type="PANTHER" id="PTHR32071:SF113">
    <property type="entry name" value="ALGINATE BIOSYNTHESIS TRANSCRIPTIONAL REGULATORY PROTEIN ALGB"/>
    <property type="match status" value="1"/>
</dbReference>
<dbReference type="Gene3D" id="1.10.10.60">
    <property type="entry name" value="Homeodomain-like"/>
    <property type="match status" value="1"/>
</dbReference>
<dbReference type="SUPFAM" id="SSF52540">
    <property type="entry name" value="P-loop containing nucleoside triphosphate hydrolases"/>
    <property type="match status" value="1"/>
</dbReference>
<evidence type="ECO:0000256" key="4">
    <source>
        <dbReference type="ARBA" id="ARBA00023163"/>
    </source>
</evidence>
<dbReference type="RefSeq" id="WP_183980157.1">
    <property type="nucleotide sequence ID" value="NZ_JACIBY010000025.1"/>
</dbReference>
<comment type="caution">
    <text evidence="9">The sequence shown here is derived from an EMBL/GenBank/DDBJ whole genome shotgun (WGS) entry which is preliminary data.</text>
</comment>
<keyword evidence="1" id="KW-0547">Nucleotide-binding</keyword>
<gene>
    <name evidence="9" type="ORF">FHS57_006095</name>
</gene>
<feature type="region of interest" description="Disordered" evidence="6">
    <location>
        <begin position="129"/>
        <end position="152"/>
    </location>
</feature>
<sequence length="458" mass="51601">MLSAKILIVDDDVDVLSAAKLMLKRHFSQIDIEKNPQRIPFLVTNGDYDAILLDMNFTRDVISGKEGFDWLDRILDIDPLAVVVLFTAFGNVEMAVRAMKSGAMDFVLKPWENDKLLATLQAAVQKRAENKAHANVQPTSATPTAPPKTVNKPTQSTFLATSPIMQQLYATVERVASTDATVLILGENGTGKSDLAQLLHQKSNRTEKPFVTVDLGAIPESLFESELFGSVKGAFTDAKEDRAGRFEEAHGGTLFLDEIGNLSLPMQAKLLSVLQSRLVTRVGSNKPKQIDVRVICATNQPLAQMVAERTFRQDLLYRINTIELRLPPLRERPEDIVPLAELFLKQYRHQYKRVVTTFSAALVKQLQRYNWPGNVRELRSAVERAIILTQNSTLQPEDFFQNAFTEASQFNETFQLEEMEKQLIVKAMKKYNGNITEVARELGLSRQALYRRMEKYGL</sequence>
<dbReference type="Pfam" id="PF25601">
    <property type="entry name" value="AAA_lid_14"/>
    <property type="match status" value="1"/>
</dbReference>
<keyword evidence="4" id="KW-0804">Transcription</keyword>
<dbReference type="Pfam" id="PF02954">
    <property type="entry name" value="HTH_8"/>
    <property type="match status" value="1"/>
</dbReference>
<dbReference type="Gene3D" id="1.10.8.60">
    <property type="match status" value="1"/>
</dbReference>
<evidence type="ECO:0000313" key="10">
    <source>
        <dbReference type="Proteomes" id="UP000541352"/>
    </source>
</evidence>
<keyword evidence="3" id="KW-0805">Transcription regulation</keyword>
<dbReference type="InterPro" id="IPR003593">
    <property type="entry name" value="AAA+_ATPase"/>
</dbReference>
<dbReference type="Proteomes" id="UP000541352">
    <property type="component" value="Unassembled WGS sequence"/>
</dbReference>
<keyword evidence="5" id="KW-0597">Phosphoprotein</keyword>
<keyword evidence="2" id="KW-0067">ATP-binding</keyword>
<dbReference type="InterPro" id="IPR025943">
    <property type="entry name" value="Sigma_54_int_dom_ATP-bd_2"/>
</dbReference>
<dbReference type="InterPro" id="IPR027417">
    <property type="entry name" value="P-loop_NTPase"/>
</dbReference>
<dbReference type="InterPro" id="IPR002197">
    <property type="entry name" value="HTH_Fis"/>
</dbReference>
<dbReference type="PROSITE" id="PS50110">
    <property type="entry name" value="RESPONSE_REGULATORY"/>
    <property type="match status" value="1"/>
</dbReference>
<dbReference type="GO" id="GO:0000160">
    <property type="term" value="P:phosphorelay signal transduction system"/>
    <property type="evidence" value="ECO:0007669"/>
    <property type="project" value="InterPro"/>
</dbReference>
<protein>
    <submittedName>
        <fullName evidence="9">DNA-binding NtrC family response regulator</fullName>
    </submittedName>
</protein>
<accession>A0A7W5ZU14</accession>
<feature type="domain" description="Response regulatory" evidence="8">
    <location>
        <begin position="5"/>
        <end position="124"/>
    </location>
</feature>
<keyword evidence="10" id="KW-1185">Reference proteome</keyword>
<evidence type="ECO:0000259" key="8">
    <source>
        <dbReference type="PROSITE" id="PS50110"/>
    </source>
</evidence>
<feature type="modified residue" description="4-aspartylphosphate" evidence="5">
    <location>
        <position position="54"/>
    </location>
</feature>
<dbReference type="PROSITE" id="PS00676">
    <property type="entry name" value="SIGMA54_INTERACT_2"/>
    <property type="match status" value="1"/>
</dbReference>
<dbReference type="PRINTS" id="PR01590">
    <property type="entry name" value="HTHFIS"/>
</dbReference>
<dbReference type="GO" id="GO:0006355">
    <property type="term" value="P:regulation of DNA-templated transcription"/>
    <property type="evidence" value="ECO:0007669"/>
    <property type="project" value="InterPro"/>
</dbReference>
<dbReference type="SUPFAM" id="SSF52172">
    <property type="entry name" value="CheY-like"/>
    <property type="match status" value="1"/>
</dbReference>
<reference evidence="9 10" key="1">
    <citation type="submission" date="2020-08" db="EMBL/GenBank/DDBJ databases">
        <title>Genomic Encyclopedia of Type Strains, Phase IV (KMG-IV): sequencing the most valuable type-strain genomes for metagenomic binning, comparative biology and taxonomic classification.</title>
        <authorList>
            <person name="Goeker M."/>
        </authorList>
    </citation>
    <scope>NUCLEOTIDE SEQUENCE [LARGE SCALE GENOMIC DNA]</scope>
    <source>
        <strain evidence="9 10">DSM 17976</strain>
    </source>
</reference>
<dbReference type="PROSITE" id="PS50045">
    <property type="entry name" value="SIGMA54_INTERACT_4"/>
    <property type="match status" value="1"/>
</dbReference>
<evidence type="ECO:0000313" key="9">
    <source>
        <dbReference type="EMBL" id="MBB3842066.1"/>
    </source>
</evidence>
<dbReference type="SMART" id="SM00382">
    <property type="entry name" value="AAA"/>
    <property type="match status" value="1"/>
</dbReference>
<dbReference type="GO" id="GO:0005524">
    <property type="term" value="F:ATP binding"/>
    <property type="evidence" value="ECO:0007669"/>
    <property type="project" value="UniProtKB-KW"/>
</dbReference>
<dbReference type="CDD" id="cd00009">
    <property type="entry name" value="AAA"/>
    <property type="match status" value="1"/>
</dbReference>
<dbReference type="Pfam" id="PF00072">
    <property type="entry name" value="Response_reg"/>
    <property type="match status" value="1"/>
</dbReference>